<dbReference type="GO" id="GO:0046983">
    <property type="term" value="F:protein dimerization activity"/>
    <property type="evidence" value="ECO:0007669"/>
    <property type="project" value="InterPro"/>
</dbReference>
<dbReference type="AlphaFoldDB" id="A0AAV5V5I9"/>
<reference evidence="7" key="1">
    <citation type="submission" date="2023-10" db="EMBL/GenBank/DDBJ databases">
        <title>Genome assembly of Pristionchus species.</title>
        <authorList>
            <person name="Yoshida K."/>
            <person name="Sommer R.J."/>
        </authorList>
    </citation>
    <scope>NUCLEOTIDE SEQUENCE</scope>
    <source>
        <strain evidence="7">RS5133</strain>
    </source>
</reference>
<keyword evidence="8" id="KW-1185">Reference proteome</keyword>
<dbReference type="CDD" id="cd11418">
    <property type="entry name" value="bHLH_TS_ASCL"/>
    <property type="match status" value="1"/>
</dbReference>
<proteinExistence type="predicted"/>
<evidence type="ECO:0000313" key="7">
    <source>
        <dbReference type="EMBL" id="GMT14855.1"/>
    </source>
</evidence>
<evidence type="ECO:0000256" key="4">
    <source>
        <dbReference type="ARBA" id="ARBA00023242"/>
    </source>
</evidence>
<feature type="non-terminal residue" evidence="7">
    <location>
        <position position="1"/>
    </location>
</feature>
<dbReference type="InterPro" id="IPR050283">
    <property type="entry name" value="E-box_TF_Regulators"/>
</dbReference>
<dbReference type="EMBL" id="BTSY01000002">
    <property type="protein sequence ID" value="GMT14855.1"/>
    <property type="molecule type" value="Genomic_DNA"/>
</dbReference>
<feature type="domain" description="BHLH" evidence="6">
    <location>
        <begin position="18"/>
        <end position="70"/>
    </location>
</feature>
<comment type="subcellular location">
    <subcellularLocation>
        <location evidence="1">Nucleus</location>
    </subcellularLocation>
</comment>
<comment type="caution">
    <text evidence="7">The sequence shown here is derived from an EMBL/GenBank/DDBJ whole genome shotgun (WGS) entry which is preliminary data.</text>
</comment>
<dbReference type="Pfam" id="PF00010">
    <property type="entry name" value="HLH"/>
    <property type="match status" value="1"/>
</dbReference>
<dbReference type="InterPro" id="IPR036638">
    <property type="entry name" value="HLH_DNA-bd_sf"/>
</dbReference>
<dbReference type="PROSITE" id="PS50888">
    <property type="entry name" value="BHLH"/>
    <property type="match status" value="1"/>
</dbReference>
<dbReference type="SMART" id="SM00353">
    <property type="entry name" value="HLH"/>
    <property type="match status" value="1"/>
</dbReference>
<dbReference type="GO" id="GO:0000981">
    <property type="term" value="F:DNA-binding transcription factor activity, RNA polymerase II-specific"/>
    <property type="evidence" value="ECO:0007669"/>
    <property type="project" value="TreeGrafter"/>
</dbReference>
<dbReference type="SUPFAM" id="SSF47459">
    <property type="entry name" value="HLH, helix-loop-helix DNA-binding domain"/>
    <property type="match status" value="1"/>
</dbReference>
<dbReference type="InterPro" id="IPR011598">
    <property type="entry name" value="bHLH_dom"/>
</dbReference>
<evidence type="ECO:0000256" key="1">
    <source>
        <dbReference type="ARBA" id="ARBA00004123"/>
    </source>
</evidence>
<keyword evidence="4" id="KW-0539">Nucleus</keyword>
<dbReference type="PANTHER" id="PTHR23349">
    <property type="entry name" value="BASIC HELIX-LOOP-HELIX TRANSCRIPTION FACTOR, TWIST"/>
    <property type="match status" value="1"/>
</dbReference>
<dbReference type="Gene3D" id="4.10.280.10">
    <property type="entry name" value="Helix-loop-helix DNA-binding domain"/>
    <property type="match status" value="1"/>
</dbReference>
<keyword evidence="2" id="KW-0524">Neurogenesis</keyword>
<dbReference type="Proteomes" id="UP001432322">
    <property type="component" value="Unassembled WGS sequence"/>
</dbReference>
<dbReference type="GO" id="GO:0040008">
    <property type="term" value="P:regulation of growth"/>
    <property type="evidence" value="ECO:0007669"/>
    <property type="project" value="UniProtKB-ARBA"/>
</dbReference>
<feature type="compositionally biased region" description="Low complexity" evidence="5">
    <location>
        <begin position="118"/>
        <end position="135"/>
    </location>
</feature>
<evidence type="ECO:0000256" key="2">
    <source>
        <dbReference type="ARBA" id="ARBA00022902"/>
    </source>
</evidence>
<dbReference type="GO" id="GO:0000977">
    <property type="term" value="F:RNA polymerase II transcription regulatory region sequence-specific DNA binding"/>
    <property type="evidence" value="ECO:0007669"/>
    <property type="project" value="TreeGrafter"/>
</dbReference>
<feature type="region of interest" description="Disordered" evidence="5">
    <location>
        <begin position="1"/>
        <end position="27"/>
    </location>
</feature>
<evidence type="ECO:0000256" key="3">
    <source>
        <dbReference type="ARBA" id="ARBA00023125"/>
    </source>
</evidence>
<feature type="region of interest" description="Disordered" evidence="5">
    <location>
        <begin position="118"/>
        <end position="143"/>
    </location>
</feature>
<evidence type="ECO:0000313" key="8">
    <source>
        <dbReference type="Proteomes" id="UP001432322"/>
    </source>
</evidence>
<gene>
    <name evidence="7" type="ORF">PFISCL1PPCAC_6152</name>
</gene>
<accession>A0AAV5V5I9</accession>
<organism evidence="7 8">
    <name type="scientific">Pristionchus fissidentatus</name>
    <dbReference type="NCBI Taxonomy" id="1538716"/>
    <lineage>
        <taxon>Eukaryota</taxon>
        <taxon>Metazoa</taxon>
        <taxon>Ecdysozoa</taxon>
        <taxon>Nematoda</taxon>
        <taxon>Chromadorea</taxon>
        <taxon>Rhabditida</taxon>
        <taxon>Rhabditina</taxon>
        <taxon>Diplogasteromorpha</taxon>
        <taxon>Diplogasteroidea</taxon>
        <taxon>Neodiplogasteridae</taxon>
        <taxon>Pristionchus</taxon>
    </lineage>
</organism>
<name>A0AAV5V5I9_9BILA</name>
<dbReference type="GO" id="GO:0005634">
    <property type="term" value="C:nucleus"/>
    <property type="evidence" value="ECO:0007669"/>
    <property type="project" value="UniProtKB-SubCell"/>
</dbReference>
<dbReference type="FunFam" id="4.10.280.10:FF:000029">
    <property type="entry name" value="Achaete-scute family bHLH transcription factor 1"/>
    <property type="match status" value="1"/>
</dbReference>
<evidence type="ECO:0000259" key="6">
    <source>
        <dbReference type="PROSITE" id="PS50888"/>
    </source>
</evidence>
<evidence type="ECO:0000256" key="5">
    <source>
        <dbReference type="SAM" id="MobiDB-lite"/>
    </source>
</evidence>
<keyword evidence="3" id="KW-0238">DNA-binding</keyword>
<dbReference type="PANTHER" id="PTHR23349:SF110">
    <property type="entry name" value="BHLH DOMAIN-CONTAINING PROTEIN"/>
    <property type="match status" value="1"/>
</dbReference>
<protein>
    <recommendedName>
        <fullName evidence="6">BHLH domain-containing protein</fullName>
    </recommendedName>
</protein>
<sequence length="143" mass="16625">TLSSVSAMAPKSENTGKVQKARRNERERKRVNQVNLGFHQLRDRVPLVAQNKKMSKVETLRQATRYIQQLKTMLESANSTMRTSTTTIDRLEMDFDQQVQWVKSEDYGYPQSQFDSSSHSHYYLTSSSSENSFTEPKYSYSMH</sequence>
<dbReference type="GO" id="GO:0007399">
    <property type="term" value="P:nervous system development"/>
    <property type="evidence" value="ECO:0007669"/>
    <property type="project" value="UniProtKB-KW"/>
</dbReference>
<feature type="compositionally biased region" description="Polar residues" evidence="5">
    <location>
        <begin position="1"/>
        <end position="17"/>
    </location>
</feature>